<dbReference type="Gene3D" id="3.40.630.40">
    <property type="entry name" value="Zn-dependent exopeptidases"/>
    <property type="match status" value="1"/>
</dbReference>
<dbReference type="PANTHER" id="PTHR30404">
    <property type="entry name" value="N-ACETYLMURAMOYL-L-ALANINE AMIDASE"/>
    <property type="match status" value="1"/>
</dbReference>
<sequence>MKFYLDFGHGGKDSGALGKNNTKESDIVLKIGLILKEILEKSNEKVITTRENNTYYTLSQRFNKANKENCDYFISLHMNSSTNTSAKGTETWVYNLNSKISTLGKNLTSNLSKNLNTPNRGVKESKKFSVLKNTKMPSIIIEIDFISNPEIENLCKKEDYLQKVAKTIASTLLNFIKKETPPKAPLYKVTIGAFNDKNNALKLKNEALSKGFKDTYITN</sequence>
<evidence type="ECO:0000313" key="3">
    <source>
        <dbReference type="EMBL" id="GAA0864732.1"/>
    </source>
</evidence>
<dbReference type="PANTHER" id="PTHR30404:SF0">
    <property type="entry name" value="N-ACETYLMURAMOYL-L-ALANINE AMIDASE AMIC"/>
    <property type="match status" value="1"/>
</dbReference>
<protein>
    <recommendedName>
        <fullName evidence="2">MurNAc-LAA domain-containing protein</fullName>
    </recommendedName>
</protein>
<accession>A0ABP3XGK0</accession>
<evidence type="ECO:0000256" key="1">
    <source>
        <dbReference type="ARBA" id="ARBA00022801"/>
    </source>
</evidence>
<name>A0ABP3XGK0_9FIRM</name>
<proteinExistence type="predicted"/>
<dbReference type="SMART" id="SM00646">
    <property type="entry name" value="Ami_3"/>
    <property type="match status" value="1"/>
</dbReference>
<gene>
    <name evidence="3" type="ORF">GCM10008917_19380</name>
</gene>
<dbReference type="CDD" id="cd02696">
    <property type="entry name" value="MurNAc-LAA"/>
    <property type="match status" value="1"/>
</dbReference>
<evidence type="ECO:0000313" key="4">
    <source>
        <dbReference type="Proteomes" id="UP001400965"/>
    </source>
</evidence>
<keyword evidence="4" id="KW-1185">Reference proteome</keyword>
<dbReference type="Pfam" id="PF01520">
    <property type="entry name" value="Amidase_3"/>
    <property type="match status" value="1"/>
</dbReference>
<organism evidence="3 4">
    <name type="scientific">Paraclostridium tenue</name>
    <dbReference type="NCBI Taxonomy" id="1737"/>
    <lineage>
        <taxon>Bacteria</taxon>
        <taxon>Bacillati</taxon>
        <taxon>Bacillota</taxon>
        <taxon>Clostridia</taxon>
        <taxon>Peptostreptococcales</taxon>
        <taxon>Peptostreptococcaceae</taxon>
        <taxon>Paraclostridium</taxon>
    </lineage>
</organism>
<evidence type="ECO:0000259" key="2">
    <source>
        <dbReference type="SMART" id="SM00646"/>
    </source>
</evidence>
<dbReference type="Proteomes" id="UP001400965">
    <property type="component" value="Unassembled WGS sequence"/>
</dbReference>
<dbReference type="InterPro" id="IPR002508">
    <property type="entry name" value="MurNAc-LAA_cat"/>
</dbReference>
<dbReference type="RefSeq" id="WP_346045418.1">
    <property type="nucleotide sequence ID" value="NZ_BAAACP010000011.1"/>
</dbReference>
<keyword evidence="1" id="KW-0378">Hydrolase</keyword>
<dbReference type="SUPFAM" id="SSF53187">
    <property type="entry name" value="Zn-dependent exopeptidases"/>
    <property type="match status" value="1"/>
</dbReference>
<feature type="domain" description="MurNAc-LAA" evidence="2">
    <location>
        <begin position="62"/>
        <end position="173"/>
    </location>
</feature>
<dbReference type="InterPro" id="IPR050695">
    <property type="entry name" value="N-acetylmuramoyl_amidase_3"/>
</dbReference>
<comment type="caution">
    <text evidence="3">The sequence shown here is derived from an EMBL/GenBank/DDBJ whole genome shotgun (WGS) entry which is preliminary data.</text>
</comment>
<reference evidence="4" key="1">
    <citation type="journal article" date="2019" name="Int. J. Syst. Evol. Microbiol.">
        <title>The Global Catalogue of Microorganisms (GCM) 10K type strain sequencing project: providing services to taxonomists for standard genome sequencing and annotation.</title>
        <authorList>
            <consortium name="The Broad Institute Genomics Platform"/>
            <consortium name="The Broad Institute Genome Sequencing Center for Infectious Disease"/>
            <person name="Wu L."/>
            <person name="Ma J."/>
        </authorList>
    </citation>
    <scope>NUCLEOTIDE SEQUENCE [LARGE SCALE GENOMIC DNA]</scope>
    <source>
        <strain evidence="4">JCM 6486</strain>
    </source>
</reference>
<dbReference type="EMBL" id="BAAACP010000011">
    <property type="protein sequence ID" value="GAA0864732.1"/>
    <property type="molecule type" value="Genomic_DNA"/>
</dbReference>